<reference evidence="2" key="1">
    <citation type="submission" date="2012-06" db="EMBL/GenBank/DDBJ databases">
        <title>The genome sequence of Coniosporium apollinis CBS 100218.</title>
        <authorList>
            <consortium name="The Broad Institute Genome Sequencing Platform"/>
            <person name="Cuomo C."/>
            <person name="Gorbushina A."/>
            <person name="Noack S."/>
            <person name="Walker B."/>
            <person name="Young S.K."/>
            <person name="Zeng Q."/>
            <person name="Gargeya S."/>
            <person name="Fitzgerald M."/>
            <person name="Haas B."/>
            <person name="Abouelleil A."/>
            <person name="Alvarado L."/>
            <person name="Arachchi H.M."/>
            <person name="Berlin A.M."/>
            <person name="Chapman S.B."/>
            <person name="Goldberg J."/>
            <person name="Griggs A."/>
            <person name="Gujja S."/>
            <person name="Hansen M."/>
            <person name="Howarth C."/>
            <person name="Imamovic A."/>
            <person name="Larimer J."/>
            <person name="McCowan C."/>
            <person name="Montmayeur A."/>
            <person name="Murphy C."/>
            <person name="Neiman D."/>
            <person name="Pearson M."/>
            <person name="Priest M."/>
            <person name="Roberts A."/>
            <person name="Saif S."/>
            <person name="Shea T."/>
            <person name="Sisk P."/>
            <person name="Sykes S."/>
            <person name="Wortman J."/>
            <person name="Nusbaum C."/>
            <person name="Birren B."/>
        </authorList>
    </citation>
    <scope>NUCLEOTIDE SEQUENCE [LARGE SCALE GENOMIC DNA]</scope>
    <source>
        <strain evidence="2">CBS 100218</strain>
    </source>
</reference>
<protein>
    <submittedName>
        <fullName evidence="1">Uncharacterized protein</fullName>
    </submittedName>
</protein>
<dbReference type="OrthoDB" id="3535423at2759"/>
<dbReference type="Proteomes" id="UP000016924">
    <property type="component" value="Unassembled WGS sequence"/>
</dbReference>
<dbReference type="STRING" id="1168221.R7YQM8"/>
<feature type="non-terminal residue" evidence="1">
    <location>
        <position position="90"/>
    </location>
</feature>
<name>R7YQM8_CONA1</name>
<proteinExistence type="predicted"/>
<organism evidence="1 2">
    <name type="scientific">Coniosporium apollinis (strain CBS 100218)</name>
    <name type="common">Rock-inhabiting black yeast</name>
    <dbReference type="NCBI Taxonomy" id="1168221"/>
    <lineage>
        <taxon>Eukaryota</taxon>
        <taxon>Fungi</taxon>
        <taxon>Dikarya</taxon>
        <taxon>Ascomycota</taxon>
        <taxon>Pezizomycotina</taxon>
        <taxon>Dothideomycetes</taxon>
        <taxon>Dothideomycetes incertae sedis</taxon>
        <taxon>Coniosporium</taxon>
    </lineage>
</organism>
<dbReference type="GeneID" id="19900689"/>
<gene>
    <name evidence="1" type="ORF">W97_03378</name>
</gene>
<evidence type="ECO:0000313" key="2">
    <source>
        <dbReference type="Proteomes" id="UP000016924"/>
    </source>
</evidence>
<evidence type="ECO:0000313" key="1">
    <source>
        <dbReference type="EMBL" id="EON64148.1"/>
    </source>
</evidence>
<keyword evidence="2" id="KW-1185">Reference proteome</keyword>
<dbReference type="HOGENOM" id="CLU_2446606_0_0_1"/>
<dbReference type="RefSeq" id="XP_007779465.1">
    <property type="nucleotide sequence ID" value="XM_007781275.1"/>
</dbReference>
<sequence length="90" mass="10112">MKVVVLKDFTTYPETVLQELSDAGACIWSMGTYAGDHAVDVEYPLAFATSFAKTLLGRTKKFRLLFLSGALAEQDQNKTLWFYQAARRAK</sequence>
<dbReference type="EMBL" id="JH767566">
    <property type="protein sequence ID" value="EON64148.1"/>
    <property type="molecule type" value="Genomic_DNA"/>
</dbReference>
<accession>R7YQM8</accession>
<dbReference type="AlphaFoldDB" id="R7YQM8"/>